<dbReference type="KEGG" id="nah:F5544_15050"/>
<dbReference type="EMBL" id="CP046172">
    <property type="protein sequence ID" value="QIS10894.1"/>
    <property type="molecule type" value="Genomic_DNA"/>
</dbReference>
<gene>
    <name evidence="2" type="ORF">F5544_15050</name>
</gene>
<reference evidence="2 3" key="1">
    <citation type="journal article" date="2019" name="ACS Chem. Biol.">
        <title>Identification and Mobilization of a Cryptic Antibiotic Biosynthesis Gene Locus from a Human-Pathogenic Nocardia Isolate.</title>
        <authorList>
            <person name="Herisse M."/>
            <person name="Ishida K."/>
            <person name="Porter J.L."/>
            <person name="Howden B."/>
            <person name="Hertweck C."/>
            <person name="Stinear T.P."/>
            <person name="Pidot S.J."/>
        </authorList>
    </citation>
    <scope>NUCLEOTIDE SEQUENCE [LARGE SCALE GENOMIC DNA]</scope>
    <source>
        <strain evidence="2 3">AUSMDU00012717</strain>
    </source>
</reference>
<evidence type="ECO:0000313" key="3">
    <source>
        <dbReference type="Proteomes" id="UP000503540"/>
    </source>
</evidence>
<proteinExistence type="predicted"/>
<name>A0A6G9YCK6_9NOCA</name>
<evidence type="ECO:0000313" key="2">
    <source>
        <dbReference type="EMBL" id="QIS10894.1"/>
    </source>
</evidence>
<keyword evidence="3" id="KW-1185">Reference proteome</keyword>
<keyword evidence="1" id="KW-0732">Signal</keyword>
<accession>A0A6G9YCK6</accession>
<dbReference type="Proteomes" id="UP000503540">
    <property type="component" value="Chromosome"/>
</dbReference>
<dbReference type="AlphaFoldDB" id="A0A6G9YCK6"/>
<organism evidence="2 3">
    <name type="scientific">Nocardia arthritidis</name>
    <dbReference type="NCBI Taxonomy" id="228602"/>
    <lineage>
        <taxon>Bacteria</taxon>
        <taxon>Bacillati</taxon>
        <taxon>Actinomycetota</taxon>
        <taxon>Actinomycetes</taxon>
        <taxon>Mycobacteriales</taxon>
        <taxon>Nocardiaceae</taxon>
        <taxon>Nocardia</taxon>
    </lineage>
</organism>
<sequence length="94" mass="9402">MRRSMYAVPIGFAVAALVCAPGAHAAGGDLIVNGSPFSDPAGCVFLGADDVYNIQNNTGSVITLYTKAECDGDSTAILSPGDSGSYTAKSALVG</sequence>
<feature type="signal peptide" evidence="1">
    <location>
        <begin position="1"/>
        <end position="25"/>
    </location>
</feature>
<dbReference type="RefSeq" id="WP_167473802.1">
    <property type="nucleotide sequence ID" value="NZ_CP046172.1"/>
</dbReference>
<evidence type="ECO:0000256" key="1">
    <source>
        <dbReference type="SAM" id="SignalP"/>
    </source>
</evidence>
<protein>
    <submittedName>
        <fullName evidence="2">Uncharacterized protein</fullName>
    </submittedName>
</protein>
<feature type="chain" id="PRO_5026142761" evidence="1">
    <location>
        <begin position="26"/>
        <end position="94"/>
    </location>
</feature>